<sequence>MPAPAPVTPRLAHPDRLYIDGAWVQPAAGGRLEVVSAHSEDVFAVVAEAGVADIDRAARAARRAFDDGAWSGLSPLERAEHVARIGEHLAARLPELARAWIDQIGALASVAPMVVGGGRFWFDYYAGLARTFAWDQPAPRFGGQGQAHVVREPAGVVAAIAPWNNPFGIMAGKVAPALVAGCTVVMKPAPETPIEAYILAEAAAAAGLPDGVLNLVCADRAASDALVRHPAIDKVSFTGSVAAGRIIGMACAERFARCTLELGGKSAAIVLEDADIPAAAAVLAQVITMSAGQVCATLSRVIAVGAVHDRLCEAVRAELSRITVGHPDDPAAGMGPLAMRRQRDRVADYVAIARAEGARLVLGGSPSAHMTKGWYFDPTLFVDVTPAMRIAREEVFGPVLAILRAADEAEAVRIANDSDFGLYGAVFCADPAHAYRIARQVRTGTMAHNGFHFDPSLPFGGFKHSGVGREGGEAGLLSFTETKAIIL</sequence>
<dbReference type="InterPro" id="IPR016162">
    <property type="entry name" value="Ald_DH_N"/>
</dbReference>
<name>A0A7X1KNW6_9SPHN</name>
<dbReference type="PROSITE" id="PS00687">
    <property type="entry name" value="ALDEHYDE_DEHYDR_GLU"/>
    <property type="match status" value="1"/>
</dbReference>
<dbReference type="Gene3D" id="3.40.309.10">
    <property type="entry name" value="Aldehyde Dehydrogenase, Chain A, domain 2"/>
    <property type="match status" value="1"/>
</dbReference>
<evidence type="ECO:0000256" key="4">
    <source>
        <dbReference type="RuleBase" id="RU003345"/>
    </source>
</evidence>
<dbReference type="Gene3D" id="3.40.605.10">
    <property type="entry name" value="Aldehyde Dehydrogenase, Chain A, domain 1"/>
    <property type="match status" value="1"/>
</dbReference>
<evidence type="ECO:0000313" key="6">
    <source>
        <dbReference type="EMBL" id="MBC2667873.1"/>
    </source>
</evidence>
<gene>
    <name evidence="6" type="ORF">H7F53_01780</name>
</gene>
<accession>A0A7X1KNW6</accession>
<evidence type="ECO:0000313" key="7">
    <source>
        <dbReference type="Proteomes" id="UP000551327"/>
    </source>
</evidence>
<dbReference type="SUPFAM" id="SSF53720">
    <property type="entry name" value="ALDH-like"/>
    <property type="match status" value="1"/>
</dbReference>
<comment type="similarity">
    <text evidence="1 4">Belongs to the aldehyde dehydrogenase family.</text>
</comment>
<dbReference type="Pfam" id="PF00171">
    <property type="entry name" value="Aldedh"/>
    <property type="match status" value="1"/>
</dbReference>
<dbReference type="InterPro" id="IPR029510">
    <property type="entry name" value="Ald_DH_CS_GLU"/>
</dbReference>
<feature type="active site" evidence="3">
    <location>
        <position position="261"/>
    </location>
</feature>
<organism evidence="6 7">
    <name type="scientific">Novosphingobium piscinae</name>
    <dbReference type="NCBI Taxonomy" id="1507448"/>
    <lineage>
        <taxon>Bacteria</taxon>
        <taxon>Pseudomonadati</taxon>
        <taxon>Pseudomonadota</taxon>
        <taxon>Alphaproteobacteria</taxon>
        <taxon>Sphingomonadales</taxon>
        <taxon>Sphingomonadaceae</taxon>
        <taxon>Novosphingobium</taxon>
    </lineage>
</organism>
<dbReference type="RefSeq" id="WP_185677738.1">
    <property type="nucleotide sequence ID" value="NZ_JACLAX010000001.1"/>
</dbReference>
<evidence type="ECO:0000256" key="2">
    <source>
        <dbReference type="ARBA" id="ARBA00023002"/>
    </source>
</evidence>
<evidence type="ECO:0000259" key="5">
    <source>
        <dbReference type="Pfam" id="PF00171"/>
    </source>
</evidence>
<proteinExistence type="inferred from homology"/>
<dbReference type="FunFam" id="3.40.605.10:FF:000007">
    <property type="entry name" value="NAD/NADP-dependent betaine aldehyde dehydrogenase"/>
    <property type="match status" value="1"/>
</dbReference>
<keyword evidence="2 4" id="KW-0560">Oxidoreductase</keyword>
<evidence type="ECO:0000256" key="1">
    <source>
        <dbReference type="ARBA" id="ARBA00009986"/>
    </source>
</evidence>
<keyword evidence="7" id="KW-1185">Reference proteome</keyword>
<dbReference type="InterPro" id="IPR015590">
    <property type="entry name" value="Aldehyde_DH_dom"/>
</dbReference>
<dbReference type="PANTHER" id="PTHR42804:SF1">
    <property type="entry name" value="ALDEHYDE DEHYDROGENASE-RELATED"/>
    <property type="match status" value="1"/>
</dbReference>
<dbReference type="PANTHER" id="PTHR42804">
    <property type="entry name" value="ALDEHYDE DEHYDROGENASE"/>
    <property type="match status" value="1"/>
</dbReference>
<feature type="domain" description="Aldehyde dehydrogenase" evidence="5">
    <location>
        <begin position="23"/>
        <end position="485"/>
    </location>
</feature>
<protein>
    <submittedName>
        <fullName evidence="6">Aldehyde dehydrogenase</fullName>
    </submittedName>
</protein>
<dbReference type="AlphaFoldDB" id="A0A7X1KNW6"/>
<dbReference type="CDD" id="cd07139">
    <property type="entry name" value="ALDH_AldA-Rv0768"/>
    <property type="match status" value="1"/>
</dbReference>
<dbReference type="EMBL" id="JACLAX010000001">
    <property type="protein sequence ID" value="MBC2667873.1"/>
    <property type="molecule type" value="Genomic_DNA"/>
</dbReference>
<dbReference type="GO" id="GO:0016620">
    <property type="term" value="F:oxidoreductase activity, acting on the aldehyde or oxo group of donors, NAD or NADP as acceptor"/>
    <property type="evidence" value="ECO:0007669"/>
    <property type="project" value="InterPro"/>
</dbReference>
<dbReference type="InterPro" id="IPR016163">
    <property type="entry name" value="Ald_DH_C"/>
</dbReference>
<evidence type="ECO:0000256" key="3">
    <source>
        <dbReference type="PROSITE-ProRule" id="PRU10007"/>
    </source>
</evidence>
<dbReference type="Proteomes" id="UP000551327">
    <property type="component" value="Unassembled WGS sequence"/>
</dbReference>
<comment type="caution">
    <text evidence="6">The sequence shown here is derived from an EMBL/GenBank/DDBJ whole genome shotgun (WGS) entry which is preliminary data.</text>
</comment>
<dbReference type="InterPro" id="IPR016161">
    <property type="entry name" value="Ald_DH/histidinol_DH"/>
</dbReference>
<reference evidence="6 7" key="1">
    <citation type="submission" date="2020-08" db="EMBL/GenBank/DDBJ databases">
        <title>The genome sequence of type strain Novosphingobium piscinae KCTC 42194.</title>
        <authorList>
            <person name="Liu Y."/>
        </authorList>
    </citation>
    <scope>NUCLEOTIDE SEQUENCE [LARGE SCALE GENOMIC DNA]</scope>
    <source>
        <strain evidence="6 7">KCTC 42194</strain>
    </source>
</reference>